<sequence>MFFHFYAPLSRDNAFLFLCLPAQVRALLKMFPKNNANILPITS</sequence>
<keyword evidence="2" id="KW-1185">Reference proteome</keyword>
<dbReference type="Proteomes" id="UP000239549">
    <property type="component" value="Unassembled WGS sequence"/>
</dbReference>
<protein>
    <submittedName>
        <fullName evidence="1">Uncharacterized protein</fullName>
    </submittedName>
</protein>
<proteinExistence type="predicted"/>
<dbReference type="EMBL" id="BFAV01000150">
    <property type="protein sequence ID" value="GBF34850.1"/>
    <property type="molecule type" value="Genomic_DNA"/>
</dbReference>
<reference evidence="2" key="1">
    <citation type="submission" date="2018-02" db="EMBL/GenBank/DDBJ databases">
        <title>Genome sequence of Desulfocucumis palustris strain NAW-5.</title>
        <authorList>
            <person name="Watanabe M."/>
            <person name="Kojima H."/>
            <person name="Fukui M."/>
        </authorList>
    </citation>
    <scope>NUCLEOTIDE SEQUENCE [LARGE SCALE GENOMIC DNA]</scope>
    <source>
        <strain evidence="2">NAW-5</strain>
    </source>
</reference>
<dbReference type="AlphaFoldDB" id="A0A2L2XFB3"/>
<accession>A0A2L2XFB3</accession>
<name>A0A2L2XFB3_9FIRM</name>
<organism evidence="1 2">
    <name type="scientific">Desulfocucumis palustris</name>
    <dbReference type="NCBI Taxonomy" id="1898651"/>
    <lineage>
        <taxon>Bacteria</taxon>
        <taxon>Bacillati</taxon>
        <taxon>Bacillota</taxon>
        <taxon>Clostridia</taxon>
        <taxon>Eubacteriales</taxon>
        <taxon>Desulfocucumaceae</taxon>
        <taxon>Desulfocucumis</taxon>
    </lineage>
</organism>
<evidence type="ECO:0000313" key="2">
    <source>
        <dbReference type="Proteomes" id="UP000239549"/>
    </source>
</evidence>
<comment type="caution">
    <text evidence="1">The sequence shown here is derived from an EMBL/GenBank/DDBJ whole genome shotgun (WGS) entry which is preliminary data.</text>
</comment>
<evidence type="ECO:0000313" key="1">
    <source>
        <dbReference type="EMBL" id="GBF34850.1"/>
    </source>
</evidence>
<gene>
    <name evidence="1" type="ORF">DCCM_3970</name>
</gene>